<feature type="repeat" description="ANK" evidence="1">
    <location>
        <begin position="176"/>
        <end position="208"/>
    </location>
</feature>
<dbReference type="PANTHER" id="PTHR24133:SF40">
    <property type="entry name" value="ANKYRIN REPEAT DOMAIN 44"/>
    <property type="match status" value="1"/>
</dbReference>
<dbReference type="STRING" id="1121001.SAMN02745857_03286"/>
<feature type="repeat" description="ANK" evidence="1">
    <location>
        <begin position="209"/>
        <end position="241"/>
    </location>
</feature>
<evidence type="ECO:0000256" key="1">
    <source>
        <dbReference type="PROSITE-ProRule" id="PRU00023"/>
    </source>
</evidence>
<reference evidence="2 3" key="1">
    <citation type="submission" date="2017-04" db="EMBL/GenBank/DDBJ databases">
        <authorList>
            <person name="Afonso C.L."/>
            <person name="Miller P.J."/>
            <person name="Scott M.A."/>
            <person name="Spackman E."/>
            <person name="Goraichik I."/>
            <person name="Dimitrov K.M."/>
            <person name="Suarez D.L."/>
            <person name="Swayne D.E."/>
        </authorList>
    </citation>
    <scope>NUCLEOTIDE SEQUENCE [LARGE SCALE GENOMIC DNA]</scope>
    <source>
        <strain evidence="2 3">DSM 23236</strain>
    </source>
</reference>
<dbReference type="InterPro" id="IPR002110">
    <property type="entry name" value="Ankyrin_rpt"/>
</dbReference>
<name>A0A1W1XXD7_9NEIS</name>
<dbReference type="Gene3D" id="1.25.40.20">
    <property type="entry name" value="Ankyrin repeat-containing domain"/>
    <property type="match status" value="2"/>
</dbReference>
<organism evidence="2 3">
    <name type="scientific">Andreprevotia lacus DSM 23236</name>
    <dbReference type="NCBI Taxonomy" id="1121001"/>
    <lineage>
        <taxon>Bacteria</taxon>
        <taxon>Pseudomonadati</taxon>
        <taxon>Pseudomonadota</taxon>
        <taxon>Betaproteobacteria</taxon>
        <taxon>Neisseriales</taxon>
        <taxon>Chitinibacteraceae</taxon>
        <taxon>Andreprevotia</taxon>
    </lineage>
</organism>
<dbReference type="SMART" id="SM00248">
    <property type="entry name" value="ANK"/>
    <property type="match status" value="4"/>
</dbReference>
<dbReference type="PROSITE" id="PS50088">
    <property type="entry name" value="ANK_REPEAT"/>
    <property type="match status" value="3"/>
</dbReference>
<keyword evidence="3" id="KW-1185">Reference proteome</keyword>
<evidence type="ECO:0000313" key="2">
    <source>
        <dbReference type="EMBL" id="SMC28517.1"/>
    </source>
</evidence>
<dbReference type="PRINTS" id="PR01415">
    <property type="entry name" value="ANKYRIN"/>
</dbReference>
<dbReference type="AlphaFoldDB" id="A0A1W1XXD7"/>
<dbReference type="EMBL" id="FWXD01000023">
    <property type="protein sequence ID" value="SMC28517.1"/>
    <property type="molecule type" value="Genomic_DNA"/>
</dbReference>
<dbReference type="Pfam" id="PF12796">
    <property type="entry name" value="Ank_2"/>
    <property type="match status" value="2"/>
</dbReference>
<sequence length="303" mass="34193">MDRILIGEQLRRCLGEYQEQYPAELVANYPRIANTIVDLWGSRNLDKYFEDLLIDDRGDRQGFPPSVVHELMGLMRAYDWQRNIKPSSTPDIWGHAEEPHLEFRKAEPLYTSLTLIEAAQKGEKDRIMTMVKAGISSDRTDDLGKSALIWAASYGHTDVVDYLLTLKTDINRADLGGFRALHWAATNGHLAVVNTLIEHGANLDVQNKRGLTPLMLAAQNLKQAVVSRLLQAGANPNIEDEEGSNILHQLLLYGRSREALPILTLLLEYQADVGRRNRQHQSPLEIAMQHDDAQIRTLFSHLG</sequence>
<protein>
    <submittedName>
        <fullName evidence="2">Ankyrin repeat-containing protein</fullName>
    </submittedName>
</protein>
<keyword evidence="1" id="KW-0040">ANK repeat</keyword>
<dbReference type="OrthoDB" id="8905216at2"/>
<accession>A0A1W1XXD7</accession>
<feature type="repeat" description="ANK" evidence="1">
    <location>
        <begin position="143"/>
        <end position="175"/>
    </location>
</feature>
<dbReference type="RefSeq" id="WP_084092182.1">
    <property type="nucleotide sequence ID" value="NZ_FWXD01000023.1"/>
</dbReference>
<gene>
    <name evidence="2" type="ORF">SAMN02745857_03286</name>
</gene>
<dbReference type="InterPro" id="IPR052391">
    <property type="entry name" value="E3_Ligase-Neurotoxin"/>
</dbReference>
<dbReference type="PANTHER" id="PTHR24133">
    <property type="entry name" value="ANKYRIN DOMAIN-CONTAINING"/>
    <property type="match status" value="1"/>
</dbReference>
<dbReference type="SUPFAM" id="SSF48403">
    <property type="entry name" value="Ankyrin repeat"/>
    <property type="match status" value="1"/>
</dbReference>
<dbReference type="InterPro" id="IPR036770">
    <property type="entry name" value="Ankyrin_rpt-contain_sf"/>
</dbReference>
<evidence type="ECO:0000313" key="3">
    <source>
        <dbReference type="Proteomes" id="UP000192761"/>
    </source>
</evidence>
<dbReference type="Proteomes" id="UP000192761">
    <property type="component" value="Unassembled WGS sequence"/>
</dbReference>
<dbReference type="PROSITE" id="PS50297">
    <property type="entry name" value="ANK_REP_REGION"/>
    <property type="match status" value="3"/>
</dbReference>
<proteinExistence type="predicted"/>